<feature type="region of interest" description="Disordered" evidence="1">
    <location>
        <begin position="1"/>
        <end position="23"/>
    </location>
</feature>
<gene>
    <name evidence="2" type="ORF">GCM10010833_20040</name>
</gene>
<dbReference type="SUPFAM" id="SSF55729">
    <property type="entry name" value="Acyl-CoA N-acyltransferases (Nat)"/>
    <property type="match status" value="1"/>
</dbReference>
<dbReference type="InterPro" id="IPR016181">
    <property type="entry name" value="Acyl_CoA_acyltransferase"/>
</dbReference>
<organism evidence="2 3">
    <name type="scientific">Blastomonas aquatica</name>
    <dbReference type="NCBI Taxonomy" id="1510276"/>
    <lineage>
        <taxon>Bacteria</taxon>
        <taxon>Pseudomonadati</taxon>
        <taxon>Pseudomonadota</taxon>
        <taxon>Alphaproteobacteria</taxon>
        <taxon>Sphingomonadales</taxon>
        <taxon>Sphingomonadaceae</taxon>
        <taxon>Blastomonas</taxon>
    </lineage>
</organism>
<comment type="caution">
    <text evidence="2">The sequence shown here is derived from an EMBL/GenBank/DDBJ whole genome shotgun (WGS) entry which is preliminary data.</text>
</comment>
<evidence type="ECO:0000256" key="1">
    <source>
        <dbReference type="SAM" id="MobiDB-lite"/>
    </source>
</evidence>
<proteinExistence type="predicted"/>
<dbReference type="RefSeq" id="WP_188514267.1">
    <property type="nucleotide sequence ID" value="NZ_BMGD01000003.1"/>
</dbReference>
<accession>A0ABQ1JF65</accession>
<protein>
    <recommendedName>
        <fullName evidence="4">GNAT family N-acetyltransferase</fullName>
    </recommendedName>
</protein>
<sequence length="378" mass="42232">MNDQPDSAEFDQPVTRRAGEPEASQFVSEVTARVMPSLIANVTAELTLVRHAGHDLPVVINHGDCGGSYVAAPHSAYVLYPKAELGLVDLGWLRVPASILIGLADRLFRTLRINHAVQIDNWLLSTNLHGEWTGAGIADLRADLARRYPNHFLVVRSVDPWSCPELLKNLRADGWLLLPSRQIWVTDDVERDWASRNSVKNDRRKLLQSGLIVEDVERLSDADAARIAQLYAMLYVHKYSALNPQYTPRWMQMAVATGLFHIRVARERDGQILAAAGIVARGGIATNPMLGYDTSRPQADGLYRIASWLVGDFARSHRLRVNGSAGAGHFKQQRGARSEIEYTAFHAGHLPFWRRAPLAWVALALEHLVIPVMKRRML</sequence>
<dbReference type="EMBL" id="BMGD01000003">
    <property type="protein sequence ID" value="GGB64841.1"/>
    <property type="molecule type" value="Genomic_DNA"/>
</dbReference>
<keyword evidence="3" id="KW-1185">Reference proteome</keyword>
<name>A0ABQ1JF65_9SPHN</name>
<evidence type="ECO:0008006" key="4">
    <source>
        <dbReference type="Google" id="ProtNLM"/>
    </source>
</evidence>
<reference evidence="3" key="1">
    <citation type="journal article" date="2019" name="Int. J. Syst. Evol. Microbiol.">
        <title>The Global Catalogue of Microorganisms (GCM) 10K type strain sequencing project: providing services to taxonomists for standard genome sequencing and annotation.</title>
        <authorList>
            <consortium name="The Broad Institute Genomics Platform"/>
            <consortium name="The Broad Institute Genome Sequencing Center for Infectious Disease"/>
            <person name="Wu L."/>
            <person name="Ma J."/>
        </authorList>
    </citation>
    <scope>NUCLEOTIDE SEQUENCE [LARGE SCALE GENOMIC DNA]</scope>
    <source>
        <strain evidence="3">CGMCC 1.12851</strain>
    </source>
</reference>
<evidence type="ECO:0000313" key="2">
    <source>
        <dbReference type="EMBL" id="GGB64841.1"/>
    </source>
</evidence>
<evidence type="ECO:0000313" key="3">
    <source>
        <dbReference type="Proteomes" id="UP000614261"/>
    </source>
</evidence>
<dbReference type="Proteomes" id="UP000614261">
    <property type="component" value="Unassembled WGS sequence"/>
</dbReference>